<keyword evidence="3" id="KW-1185">Reference proteome</keyword>
<gene>
    <name evidence="2" type="ORF">D2V08_07015</name>
</gene>
<dbReference type="Proteomes" id="UP000266067">
    <property type="component" value="Unassembled WGS sequence"/>
</dbReference>
<evidence type="ECO:0000256" key="1">
    <source>
        <dbReference type="SAM" id="MobiDB-lite"/>
    </source>
</evidence>
<comment type="caution">
    <text evidence="2">The sequence shown here is derived from an EMBL/GenBank/DDBJ whole genome shotgun (WGS) entry which is preliminary data.</text>
</comment>
<name>A0A3A1NBU2_9FLAO</name>
<sequence length="225" mass="24055">MAMLCMAIALVCCSGSDGETGLQGETGPKGDSIKGDKGDQGDPGTDGISCWDLNGNGVGDITVDETNEDTNLDGVLDALDCQGDDGQNGNANVQEFEYNLDAFNAYSQLNLSLETIVDVPSNYAYLFYIDTPGGLRYSLPGNLVNNTHYARVFINKTEGTFRINFYGLNDMDYQVPGGTYSHVIVVAIELSNTGKTSENVMAELKAAGVDTSDYNAVAEYFGLDK</sequence>
<accession>A0A3A1NBU2</accession>
<feature type="compositionally biased region" description="Basic and acidic residues" evidence="1">
    <location>
        <begin position="31"/>
        <end position="40"/>
    </location>
</feature>
<dbReference type="AlphaFoldDB" id="A0A3A1NBU2"/>
<keyword evidence="2" id="KW-0176">Collagen</keyword>
<feature type="region of interest" description="Disordered" evidence="1">
    <location>
        <begin position="21"/>
        <end position="49"/>
    </location>
</feature>
<evidence type="ECO:0000313" key="3">
    <source>
        <dbReference type="Proteomes" id="UP000266067"/>
    </source>
</evidence>
<proteinExistence type="predicted"/>
<evidence type="ECO:0000313" key="2">
    <source>
        <dbReference type="EMBL" id="RIV35106.1"/>
    </source>
</evidence>
<dbReference type="EMBL" id="QXFH01000070">
    <property type="protein sequence ID" value="RIV35106.1"/>
    <property type="molecule type" value="Genomic_DNA"/>
</dbReference>
<reference evidence="2 3" key="1">
    <citation type="submission" date="2018-08" db="EMBL/GenBank/DDBJ databases">
        <title>Proposal of Muricauda 72 sp.nov. and Muricauda NH166 sp.nov., isolated from seawater.</title>
        <authorList>
            <person name="Cheng H."/>
            <person name="Wu Y.-H."/>
            <person name="Guo L.-L."/>
            <person name="Xu X.-W."/>
        </authorList>
    </citation>
    <scope>NUCLEOTIDE SEQUENCE [LARGE SCALE GENOMIC DNA]</scope>
    <source>
        <strain evidence="2 3">KCTC 22173</strain>
    </source>
</reference>
<protein>
    <submittedName>
        <fullName evidence="2">Collagen-like protein</fullName>
    </submittedName>
</protein>
<organism evidence="2 3">
    <name type="scientific">Flagellimonas lutimaris</name>
    <dbReference type="NCBI Taxonomy" id="475082"/>
    <lineage>
        <taxon>Bacteria</taxon>
        <taxon>Pseudomonadati</taxon>
        <taxon>Bacteroidota</taxon>
        <taxon>Flavobacteriia</taxon>
        <taxon>Flavobacteriales</taxon>
        <taxon>Flavobacteriaceae</taxon>
        <taxon>Flagellimonas</taxon>
    </lineage>
</organism>